<dbReference type="STRING" id="40335.Ltuc_0687"/>
<protein>
    <recommendedName>
        <fullName evidence="1">N-acetyltransferase domain-containing protein</fullName>
    </recommendedName>
</protein>
<dbReference type="PANTHER" id="PTHR31435:SF9">
    <property type="entry name" value="PROTEIN NATD1"/>
    <property type="match status" value="1"/>
</dbReference>
<dbReference type="PANTHER" id="PTHR31435">
    <property type="entry name" value="PROTEIN NATD1"/>
    <property type="match status" value="1"/>
</dbReference>
<dbReference type="SUPFAM" id="SSF55729">
    <property type="entry name" value="Acyl-CoA N-acyltransferases (Nat)"/>
    <property type="match status" value="1"/>
</dbReference>
<comment type="caution">
    <text evidence="2">The sequence shown here is derived from an EMBL/GenBank/DDBJ whole genome shotgun (WGS) entry which is preliminary data.</text>
</comment>
<dbReference type="Proteomes" id="UP000054693">
    <property type="component" value="Unassembled WGS sequence"/>
</dbReference>
<dbReference type="EMBL" id="LNZA01000001">
    <property type="protein sequence ID" value="KTD72840.1"/>
    <property type="molecule type" value="Genomic_DNA"/>
</dbReference>
<dbReference type="PROSITE" id="PS51729">
    <property type="entry name" value="GNAT_YJDJ"/>
    <property type="match status" value="1"/>
</dbReference>
<evidence type="ECO:0000313" key="2">
    <source>
        <dbReference type="EMBL" id="KTD72840.1"/>
    </source>
</evidence>
<evidence type="ECO:0000259" key="1">
    <source>
        <dbReference type="PROSITE" id="PS51729"/>
    </source>
</evidence>
<dbReference type="OrthoDB" id="527973at2"/>
<dbReference type="RefSeq" id="WP_058519936.1">
    <property type="nucleotide sequence ID" value="NZ_CAAAIP010000001.1"/>
</dbReference>
<dbReference type="CDD" id="cd04301">
    <property type="entry name" value="NAT_SF"/>
    <property type="match status" value="1"/>
</dbReference>
<accession>A0A0W0ZUT7</accession>
<organism evidence="2 3">
    <name type="scientific">Legionella tucsonensis</name>
    <dbReference type="NCBI Taxonomy" id="40335"/>
    <lineage>
        <taxon>Bacteria</taxon>
        <taxon>Pseudomonadati</taxon>
        <taxon>Pseudomonadota</taxon>
        <taxon>Gammaproteobacteria</taxon>
        <taxon>Legionellales</taxon>
        <taxon>Legionellaceae</taxon>
        <taxon>Legionella</taxon>
    </lineage>
</organism>
<dbReference type="InterPro" id="IPR016181">
    <property type="entry name" value="Acyl_CoA_acyltransferase"/>
</dbReference>
<evidence type="ECO:0000313" key="3">
    <source>
        <dbReference type="Proteomes" id="UP000054693"/>
    </source>
</evidence>
<gene>
    <name evidence="2" type="ORF">Ltuc_0687</name>
</gene>
<dbReference type="Gene3D" id="3.40.630.30">
    <property type="match status" value="1"/>
</dbReference>
<dbReference type="AlphaFoldDB" id="A0A0W0ZUT7"/>
<dbReference type="InterPro" id="IPR031165">
    <property type="entry name" value="GNAT_YJDJ"/>
</dbReference>
<dbReference type="Pfam" id="PF14542">
    <property type="entry name" value="Acetyltransf_CG"/>
    <property type="match status" value="1"/>
</dbReference>
<dbReference type="PATRIC" id="fig|40335.7.peg.723"/>
<keyword evidence="3" id="KW-1185">Reference proteome</keyword>
<sequence>MDLDIQHDKKNQRFYVEIDNKESNLKYKKIDKQTLDFFTTFVPKEQRGQGIAAKITNFALQYAKKNDYKIIPSCPFVKSYIDDNSEYKDLVVGK</sequence>
<dbReference type="InterPro" id="IPR045057">
    <property type="entry name" value="Gcn5-rel_NAT"/>
</dbReference>
<proteinExistence type="predicted"/>
<name>A0A0W0ZUT7_9GAMM</name>
<feature type="domain" description="N-acetyltransferase" evidence="1">
    <location>
        <begin position="6"/>
        <end position="92"/>
    </location>
</feature>
<reference evidence="2 3" key="1">
    <citation type="submission" date="2015-11" db="EMBL/GenBank/DDBJ databases">
        <title>Genomic analysis of 38 Legionella species identifies large and diverse effector repertoires.</title>
        <authorList>
            <person name="Burstein D."/>
            <person name="Amaro F."/>
            <person name="Zusman T."/>
            <person name="Lifshitz Z."/>
            <person name="Cohen O."/>
            <person name="Gilbert J.A."/>
            <person name="Pupko T."/>
            <person name="Shuman H.A."/>
            <person name="Segal G."/>
        </authorList>
    </citation>
    <scope>NUCLEOTIDE SEQUENCE [LARGE SCALE GENOMIC DNA]</scope>
    <source>
        <strain evidence="2 3">ATCC 49180</strain>
    </source>
</reference>